<evidence type="ECO:0000313" key="3">
    <source>
        <dbReference type="Proteomes" id="UP000054988"/>
    </source>
</evidence>
<dbReference type="AlphaFoldDB" id="A0A0W0GAT8"/>
<dbReference type="InterPro" id="IPR012337">
    <property type="entry name" value="RNaseH-like_sf"/>
</dbReference>
<dbReference type="EMBL" id="LATX01000650">
    <property type="protein sequence ID" value="KTB45657.1"/>
    <property type="molecule type" value="Genomic_DNA"/>
</dbReference>
<evidence type="ECO:0000313" key="2">
    <source>
        <dbReference type="EMBL" id="KTB45657.1"/>
    </source>
</evidence>
<dbReference type="Proteomes" id="UP000054988">
    <property type="component" value="Unassembled WGS sequence"/>
</dbReference>
<gene>
    <name evidence="2" type="ORF">WG66_1769</name>
</gene>
<feature type="region of interest" description="Disordered" evidence="1">
    <location>
        <begin position="617"/>
        <end position="639"/>
    </location>
</feature>
<proteinExistence type="predicted"/>
<dbReference type="SUPFAM" id="SSF53098">
    <property type="entry name" value="Ribonuclease H-like"/>
    <property type="match status" value="1"/>
</dbReference>
<evidence type="ECO:0008006" key="4">
    <source>
        <dbReference type="Google" id="ProtNLM"/>
    </source>
</evidence>
<accession>A0A0W0GAT8</accession>
<reference evidence="2 3" key="1">
    <citation type="submission" date="2015-12" db="EMBL/GenBank/DDBJ databases">
        <title>Draft genome sequence of Moniliophthora roreri, the causal agent of frosty pod rot of cacao.</title>
        <authorList>
            <person name="Aime M.C."/>
            <person name="Diaz-Valderrama J.R."/>
            <person name="Kijpornyongpan T."/>
            <person name="Phillips-Mora W."/>
        </authorList>
    </citation>
    <scope>NUCLEOTIDE SEQUENCE [LARGE SCALE GENOMIC DNA]</scope>
    <source>
        <strain evidence="2 3">MCA 2952</strain>
    </source>
</reference>
<comment type="caution">
    <text evidence="2">The sequence shown here is derived from an EMBL/GenBank/DDBJ whole genome shotgun (WGS) entry which is preliminary data.</text>
</comment>
<name>A0A0W0GAT8_MONRR</name>
<organism evidence="2 3">
    <name type="scientific">Moniliophthora roreri</name>
    <name type="common">Frosty pod rot fungus</name>
    <name type="synonym">Monilia roreri</name>
    <dbReference type="NCBI Taxonomy" id="221103"/>
    <lineage>
        <taxon>Eukaryota</taxon>
        <taxon>Fungi</taxon>
        <taxon>Dikarya</taxon>
        <taxon>Basidiomycota</taxon>
        <taxon>Agaricomycotina</taxon>
        <taxon>Agaricomycetes</taxon>
        <taxon>Agaricomycetidae</taxon>
        <taxon>Agaricales</taxon>
        <taxon>Marasmiineae</taxon>
        <taxon>Marasmiaceae</taxon>
        <taxon>Moniliophthora</taxon>
    </lineage>
</organism>
<sequence length="712" mass="80316">MPCPTNPFILEHFTKLREVENNSCRHFFSCNYCGDKPNSAGASIEHRDNNLFNHIVSTEACPDAPTAAHAAAHHCMVSKKQNLGAENVGETEVSRTAKKRKVERQRTLDGIVDFGLYEGQQQCADLKLFHFIVHSCSAFRSAENPYLEDFCNEIRPSYMLPSRYVLSHTILDSENGRVYLLEVARIASFKWILTLLIDRWKDLLKQALYSTAAAQVGEYPIVMGLRNLTGLRGEAQKILETALLAMKDMAVEDAACFIALVTDNPTIMQSFRRKFEERFPWVITLACFLHQMNTLANTVVTFFNNSHYWGGQLKEEACKVKITQGLKKNCESCWYAIILLALSVLLHRRPLGAICLQDNAKKSSGGLSVVFAKVIQIVLTDEDCWQYLSQVTKVVKPFVDAIGNCESRESTLADCMLQLLSCACTLTAISCDDDEDEEFLAHAQCVLNRQFHKITTSAGFTLTDITNTTLGLAKKWNWSFEEATVLKKDIKLYYHCKEPFTGGTGRAKEWWERLPINTKSHPLKVLAIIIHSIVPHATEIERLFSHLNGFQMPKHNNLSTPTFKKLAKLRNHYDREIWEKNRAAGKSTHHKHAHMHAKDSLAITSTVTQELESCLTWEPPLDTDDSNPNSSQSEIEKDPVEDAFEQLEKEMMEEVTDKAGDSGPSLVRGEIFNFDEIKKTLDGIVPTPYVETIEVVWEGGQTGTGWSISDIV</sequence>
<protein>
    <recommendedName>
        <fullName evidence="4">DUF659 domain-containing protein</fullName>
    </recommendedName>
</protein>
<evidence type="ECO:0000256" key="1">
    <source>
        <dbReference type="SAM" id="MobiDB-lite"/>
    </source>
</evidence>